<sequence length="363" mass="41760">MVYKIRYKILRFKLYLHIIHQQKIRMKGLHTDLQTFALLHDQLRNIDSEELNEWMYRAEANNPWFTAENVKSALEGIIEILEPKALENFFFRYKISASAKKIGVIMAGNIPAVGFHDFLCVLLSGNIVYAKLSGDDNVLLKKIASVLTHINPSYEERIFFVDQLKNMDAYIATGSDNTAKHFEYYFRNTPNIIRKNRTSVAVLHGDETKDVLMDLGSDVFQYFGLGCRNVSHLYLPEGYSPVTILSAWEGEFSTVRNHHKYMNNYEYNKAVLLIDQVHHFDSGYLLLKESDLIFSHIATLTYSYYTSQEQLAALFETNKKQLQCVVSNQQTDLYPSYKLGQAQHPTISDFADGVDTMAFLTAL</sequence>
<dbReference type="GO" id="GO:0008218">
    <property type="term" value="P:bioluminescence"/>
    <property type="evidence" value="ECO:0007669"/>
    <property type="project" value="InterPro"/>
</dbReference>
<evidence type="ECO:0008006" key="4">
    <source>
        <dbReference type="Google" id="ProtNLM"/>
    </source>
</evidence>
<reference evidence="2 3" key="1">
    <citation type="journal article" date="2007" name="Appl. Environ. Microbiol.">
        <title>Genome sequence of the cellulolytic gliding bacterium Cytophaga hutchinsonii.</title>
        <authorList>
            <person name="Xie G."/>
            <person name="Bruce D.C."/>
            <person name="Challacombe J.F."/>
            <person name="Chertkov O."/>
            <person name="Detter J.C."/>
            <person name="Gilna P."/>
            <person name="Han C.S."/>
            <person name="Lucas S."/>
            <person name="Misra M."/>
            <person name="Myers G.L."/>
            <person name="Richardson P."/>
            <person name="Tapia R."/>
            <person name="Thayer N."/>
            <person name="Thompson L.S."/>
            <person name="Brettin T.S."/>
            <person name="Henrissat B."/>
            <person name="Wilson D.B."/>
            <person name="McBride M.J."/>
        </authorList>
    </citation>
    <scope>NUCLEOTIDE SEQUENCE [LARGE SCALE GENOMIC DNA]</scope>
    <source>
        <strain evidence="3">ATCC 33406 / DSM 1761 / CIP 103989 / NBRC 15051 / NCIMB 9469 / D465</strain>
    </source>
</reference>
<dbReference type="GO" id="GO:0003995">
    <property type="term" value="F:acyl-CoA dehydrogenase activity"/>
    <property type="evidence" value="ECO:0007669"/>
    <property type="project" value="InterPro"/>
</dbReference>
<dbReference type="InterPro" id="IPR008670">
    <property type="entry name" value="CoA_reduct_LuxC"/>
</dbReference>
<proteinExistence type="predicted"/>
<evidence type="ECO:0000313" key="3">
    <source>
        <dbReference type="Proteomes" id="UP000001822"/>
    </source>
</evidence>
<accession>A0A6N4SSR6</accession>
<dbReference type="EMBL" id="CP000383">
    <property type="protein sequence ID" value="ABG59490.1"/>
    <property type="molecule type" value="Genomic_DNA"/>
</dbReference>
<dbReference type="Pfam" id="PF05893">
    <property type="entry name" value="LuxC"/>
    <property type="match status" value="1"/>
</dbReference>
<dbReference type="KEGG" id="chu:CHU_2227"/>
<protein>
    <recommendedName>
        <fullName evidence="4">Acyl-CoA reductase</fullName>
    </recommendedName>
</protein>
<dbReference type="Proteomes" id="UP000001822">
    <property type="component" value="Chromosome"/>
</dbReference>
<gene>
    <name evidence="2" type="ordered locus">CHU_2227</name>
</gene>
<keyword evidence="1" id="KW-0521">NADP</keyword>
<organism evidence="2 3">
    <name type="scientific">Cytophaga hutchinsonii (strain ATCC 33406 / DSM 1761 / CIP 103989 / NBRC 15051 / NCIMB 9469 / D465)</name>
    <dbReference type="NCBI Taxonomy" id="269798"/>
    <lineage>
        <taxon>Bacteria</taxon>
        <taxon>Pseudomonadati</taxon>
        <taxon>Bacteroidota</taxon>
        <taxon>Cytophagia</taxon>
        <taxon>Cytophagales</taxon>
        <taxon>Cytophagaceae</taxon>
        <taxon>Cytophaga</taxon>
    </lineage>
</organism>
<evidence type="ECO:0000313" key="2">
    <source>
        <dbReference type="EMBL" id="ABG59490.1"/>
    </source>
</evidence>
<keyword evidence="3" id="KW-1185">Reference proteome</keyword>
<dbReference type="AlphaFoldDB" id="A0A6N4SSR6"/>
<name>A0A6N4SSR6_CYTH3</name>
<evidence type="ECO:0000256" key="1">
    <source>
        <dbReference type="ARBA" id="ARBA00022857"/>
    </source>
</evidence>